<dbReference type="AlphaFoldDB" id="A0A9J7JYV6"/>
<gene>
    <name evidence="3" type="primary">Inca1</name>
</gene>
<dbReference type="GO" id="GO:0004861">
    <property type="term" value="F:cyclin-dependent protein serine/threonine kinase inhibitor activity"/>
    <property type="evidence" value="ECO:0007669"/>
    <property type="project" value="TreeGrafter"/>
</dbReference>
<dbReference type="KEGG" id="cge:100772801"/>
<reference evidence="3" key="3">
    <citation type="submission" date="2025-08" db="UniProtKB">
        <authorList>
            <consortium name="RefSeq"/>
        </authorList>
    </citation>
    <scope>IDENTIFICATION</scope>
    <source>
        <strain evidence="3">17A/GY</strain>
        <tissue evidence="3">Liver</tissue>
    </source>
</reference>
<dbReference type="InterPro" id="IPR026238">
    <property type="entry name" value="INCA1"/>
</dbReference>
<feature type="compositionally biased region" description="Polar residues" evidence="1">
    <location>
        <begin position="132"/>
        <end position="141"/>
    </location>
</feature>
<dbReference type="RefSeq" id="XP_027282700.2">
    <property type="nucleotide sequence ID" value="XM_027426899.2"/>
</dbReference>
<evidence type="ECO:0000313" key="3">
    <source>
        <dbReference type="RefSeq" id="XP_027282700.2"/>
    </source>
</evidence>
<reference evidence="2" key="1">
    <citation type="journal article" date="2018" name="Biotechnol. Bioeng.">
        <title>A reference genome of the Chinese hamster based on a hybrid assembly strategy.</title>
        <authorList>
            <person name="Rupp O."/>
            <person name="MacDonald M.L."/>
            <person name="Li S."/>
            <person name="Dhiman H."/>
            <person name="Polson S."/>
            <person name="Griep S."/>
            <person name="Heffner K."/>
            <person name="Hernandez I."/>
            <person name="Brinkrolf K."/>
            <person name="Jadhav V."/>
            <person name="Samoudi M."/>
            <person name="Hao H."/>
            <person name="Kingham B."/>
            <person name="Goesmann A."/>
            <person name="Betenbaugh M.J."/>
            <person name="Lewis N.E."/>
            <person name="Borth N."/>
            <person name="Lee K.H."/>
        </authorList>
    </citation>
    <scope>NUCLEOTIDE SEQUENCE [LARGE SCALE GENOMIC DNA]</scope>
    <source>
        <strain evidence="2">17A/GY</strain>
    </source>
</reference>
<dbReference type="GO" id="GO:0030332">
    <property type="term" value="F:cyclin binding"/>
    <property type="evidence" value="ECO:0007669"/>
    <property type="project" value="TreeGrafter"/>
</dbReference>
<proteinExistence type="predicted"/>
<evidence type="ECO:0000313" key="2">
    <source>
        <dbReference type="Proteomes" id="UP001108280"/>
    </source>
</evidence>
<feature type="compositionally biased region" description="Pro residues" evidence="1">
    <location>
        <begin position="1"/>
        <end position="10"/>
    </location>
</feature>
<dbReference type="GO" id="GO:0005737">
    <property type="term" value="C:cytoplasm"/>
    <property type="evidence" value="ECO:0007669"/>
    <property type="project" value="TreeGrafter"/>
</dbReference>
<protein>
    <submittedName>
        <fullName evidence="3">Protein INCA1 isoform X2</fullName>
    </submittedName>
</protein>
<dbReference type="PANTHER" id="PTHR37341:SF1">
    <property type="entry name" value="PROTEIN INCA1"/>
    <property type="match status" value="1"/>
</dbReference>
<accession>A0A9J7JYV6</accession>
<reference evidence="2" key="2">
    <citation type="journal article" date="2020" name="Biotechnol. Bioeng.">
        <title>Chromosome-scale scaffolds for the Chinese hamster reference genome assembly to facilitate the study of the CHO epigenome.</title>
        <authorList>
            <person name="Hilliard W."/>
            <person name="MacDonald M."/>
            <person name="Lee K.H."/>
        </authorList>
    </citation>
    <scope>NUCLEOTIDE SEQUENCE [LARGE SCALE GENOMIC DNA]</scope>
    <source>
        <strain evidence="2">17A/GY</strain>
    </source>
</reference>
<dbReference type="GeneID" id="100772801"/>
<feature type="compositionally biased region" description="Basic and acidic residues" evidence="1">
    <location>
        <begin position="111"/>
        <end position="125"/>
    </location>
</feature>
<feature type="compositionally biased region" description="Pro residues" evidence="1">
    <location>
        <begin position="21"/>
        <end position="30"/>
    </location>
</feature>
<dbReference type="PANTHER" id="PTHR37341">
    <property type="entry name" value="PROTEIN INCA1"/>
    <property type="match status" value="1"/>
</dbReference>
<keyword evidence="2" id="KW-1185">Reference proteome</keyword>
<evidence type="ECO:0000256" key="1">
    <source>
        <dbReference type="SAM" id="MobiDB-lite"/>
    </source>
</evidence>
<name>A0A9J7JYV6_CRIGR</name>
<dbReference type="CTD" id="388324"/>
<dbReference type="Proteomes" id="UP001108280">
    <property type="component" value="Chromosome 7"/>
</dbReference>
<dbReference type="OrthoDB" id="9833817at2759"/>
<feature type="compositionally biased region" description="Low complexity" evidence="1">
    <location>
        <begin position="94"/>
        <end position="106"/>
    </location>
</feature>
<dbReference type="PRINTS" id="PR02102">
    <property type="entry name" value="PROTEININCA1"/>
</dbReference>
<dbReference type="Pfam" id="PF15142">
    <property type="entry name" value="INCA1"/>
    <property type="match status" value="1"/>
</dbReference>
<dbReference type="GO" id="GO:0008285">
    <property type="term" value="P:negative regulation of cell population proliferation"/>
    <property type="evidence" value="ECO:0007669"/>
    <property type="project" value="TreeGrafter"/>
</dbReference>
<sequence length="410" mass="44578">MIPALAPSPPGRVVQSGPRNPGSPHPPPPAHSSAGVPSLPPTGSHLFAAGLPAESKGTNFPGCLRPERGRPGASSGLPPPLAGTPGGGRRIAPRGRSSSGASGRRPPGQRELGRERGAGDGRTGARADGQASRESGASTVTAELLLPARPDEVLEFASKLPQVMRPKAGVAGIAARMLSGKRAFKFDSPTVTSAPVSPLRLRCSRVVTRFSQSSRPIPQPYGDTFWENLSQRSSSNWMEEQHIPPALRTTGCSQPGLHPVEGLPPPEKLWRRKRKKLHLERMQRGNIPARVRAVTYHLEDLRRRQRIINELKKAQWGSSESTSELPVLEDGCGFLGTTEYLDEEEERATYAQEENYFVTPRDQLLWSPWTPLGQEGHYASGQLSCLAHNTVTARRNPTYNPQRMELESEE</sequence>
<feature type="region of interest" description="Disordered" evidence="1">
    <location>
        <begin position="1"/>
        <end position="142"/>
    </location>
</feature>
<organism evidence="2 3">
    <name type="scientific">Cricetulus griseus</name>
    <name type="common">Chinese hamster</name>
    <name type="synonym">Cricetulus barabensis griseus</name>
    <dbReference type="NCBI Taxonomy" id="10029"/>
    <lineage>
        <taxon>Eukaryota</taxon>
        <taxon>Metazoa</taxon>
        <taxon>Chordata</taxon>
        <taxon>Craniata</taxon>
        <taxon>Vertebrata</taxon>
        <taxon>Euteleostomi</taxon>
        <taxon>Mammalia</taxon>
        <taxon>Eutheria</taxon>
        <taxon>Euarchontoglires</taxon>
        <taxon>Glires</taxon>
        <taxon>Rodentia</taxon>
        <taxon>Myomorpha</taxon>
        <taxon>Muroidea</taxon>
        <taxon>Cricetidae</taxon>
        <taxon>Cricetinae</taxon>
        <taxon>Cricetulus</taxon>
    </lineage>
</organism>